<evidence type="ECO:0000256" key="2">
    <source>
        <dbReference type="ARBA" id="ARBA00006375"/>
    </source>
</evidence>
<evidence type="ECO:0000256" key="10">
    <source>
        <dbReference type="PROSITE-ProRule" id="PRU00282"/>
    </source>
</evidence>
<evidence type="ECO:0000256" key="9">
    <source>
        <dbReference type="ARBA" id="ARBA00023136"/>
    </source>
</evidence>
<evidence type="ECO:0000313" key="14">
    <source>
        <dbReference type="Proteomes" id="UP000033483"/>
    </source>
</evidence>
<comment type="similarity">
    <text evidence="2 11">Belongs to the mitochondrial carrier (TC 2.A.29) family.</text>
</comment>
<dbReference type="InterPro" id="IPR050567">
    <property type="entry name" value="Mitochondrial_Carrier"/>
</dbReference>
<keyword evidence="7 12" id="KW-1133">Transmembrane helix</keyword>
<dbReference type="GO" id="GO:0022857">
    <property type="term" value="F:transmembrane transporter activity"/>
    <property type="evidence" value="ECO:0007669"/>
    <property type="project" value="TreeGrafter"/>
</dbReference>
<comment type="caution">
    <text evidence="13">The sequence shown here is derived from an EMBL/GenBank/DDBJ whole genome shotgun (WGS) entry which is preliminary data.</text>
</comment>
<evidence type="ECO:0000256" key="4">
    <source>
        <dbReference type="ARBA" id="ARBA00022692"/>
    </source>
</evidence>
<dbReference type="PANTHER" id="PTHR45624">
    <property type="entry name" value="MITOCHONDRIAL BASIC AMINO ACIDS TRANSPORTER-RELATED"/>
    <property type="match status" value="1"/>
</dbReference>
<dbReference type="InterPro" id="IPR023395">
    <property type="entry name" value="MCP_dom_sf"/>
</dbReference>
<dbReference type="PROSITE" id="PS50920">
    <property type="entry name" value="SOLCAR"/>
    <property type="match status" value="2"/>
</dbReference>
<keyword evidence="8" id="KW-0496">Mitochondrion</keyword>
<keyword evidence="4 10" id="KW-0812">Transmembrane</keyword>
<evidence type="ECO:0000256" key="11">
    <source>
        <dbReference type="RuleBase" id="RU000488"/>
    </source>
</evidence>
<evidence type="ECO:0008006" key="15">
    <source>
        <dbReference type="Google" id="ProtNLM"/>
    </source>
</evidence>
<dbReference type="Gene3D" id="1.50.40.10">
    <property type="entry name" value="Mitochondrial carrier domain"/>
    <property type="match status" value="1"/>
</dbReference>
<comment type="subcellular location">
    <subcellularLocation>
        <location evidence="1">Mitochondrion inner membrane</location>
        <topology evidence="1">Multi-pass membrane protein</topology>
    </subcellularLocation>
</comment>
<evidence type="ECO:0000256" key="6">
    <source>
        <dbReference type="ARBA" id="ARBA00022792"/>
    </source>
</evidence>
<sequence length="260" mass="27541">MSAEFWAGYVSGAAGIVIGNPLDILKVRLQSASPRLSKPLLSTKPLFSTGIAAPIAGYGALNAVLFETYTQTLHFSADSPASASADSPGLGAVWAAGAVGGLATWAVSTPTEMVKCVAQREGRASRDVAREVWRRAGVRGMFRGGGVTVVRDAVGYGFYFAVYEGLRRAARARAGSEVSAAADTLVCGGLAGVASWVSVFPADTVKTRVQTSRMGAWDVVREMWRTEGMRGFWRGVGVCSVRGFVVNAVTWGVYEWMMRG</sequence>
<name>A0A0F4Z803_9PEZI</name>
<evidence type="ECO:0000256" key="3">
    <source>
        <dbReference type="ARBA" id="ARBA00022448"/>
    </source>
</evidence>
<dbReference type="PANTHER" id="PTHR45624:SF10">
    <property type="entry name" value="SLC (SOLUTE CARRIER) HOMOLOG"/>
    <property type="match status" value="1"/>
</dbReference>
<dbReference type="GO" id="GO:0005743">
    <property type="term" value="C:mitochondrial inner membrane"/>
    <property type="evidence" value="ECO:0007669"/>
    <property type="project" value="UniProtKB-SubCell"/>
</dbReference>
<feature type="transmembrane region" description="Helical" evidence="12">
    <location>
        <begin position="46"/>
        <end position="69"/>
    </location>
</feature>
<keyword evidence="6" id="KW-0999">Mitochondrion inner membrane</keyword>
<feature type="transmembrane region" description="Helical" evidence="12">
    <location>
        <begin position="6"/>
        <end position="25"/>
    </location>
</feature>
<evidence type="ECO:0000256" key="1">
    <source>
        <dbReference type="ARBA" id="ARBA00004448"/>
    </source>
</evidence>
<dbReference type="Proteomes" id="UP000033483">
    <property type="component" value="Unassembled WGS sequence"/>
</dbReference>
<dbReference type="AlphaFoldDB" id="A0A0F4Z803"/>
<feature type="repeat" description="Solcar" evidence="10">
    <location>
        <begin position="179"/>
        <end position="260"/>
    </location>
</feature>
<proteinExistence type="inferred from homology"/>
<evidence type="ECO:0000256" key="5">
    <source>
        <dbReference type="ARBA" id="ARBA00022737"/>
    </source>
</evidence>
<evidence type="ECO:0000256" key="7">
    <source>
        <dbReference type="ARBA" id="ARBA00022989"/>
    </source>
</evidence>
<reference evidence="13 14" key="1">
    <citation type="submission" date="2015-03" db="EMBL/GenBank/DDBJ databases">
        <authorList>
            <person name="Radwan O."/>
            <person name="Al-Naeli F.A."/>
            <person name="Rendon G.A."/>
            <person name="Fields C."/>
        </authorList>
    </citation>
    <scope>NUCLEOTIDE SEQUENCE [LARGE SCALE GENOMIC DNA]</scope>
    <source>
        <strain evidence="13">CR-DP1</strain>
    </source>
</reference>
<feature type="transmembrane region" description="Helical" evidence="12">
    <location>
        <begin position="231"/>
        <end position="254"/>
    </location>
</feature>
<accession>A0A0F4Z803</accession>
<evidence type="ECO:0000256" key="12">
    <source>
        <dbReference type="SAM" id="Phobius"/>
    </source>
</evidence>
<keyword evidence="3 11" id="KW-0813">Transport</keyword>
<evidence type="ECO:0000256" key="8">
    <source>
        <dbReference type="ARBA" id="ARBA00023128"/>
    </source>
</evidence>
<organism evidence="13 14">
    <name type="scientific">Thielaviopsis punctulata</name>
    <dbReference type="NCBI Taxonomy" id="72032"/>
    <lineage>
        <taxon>Eukaryota</taxon>
        <taxon>Fungi</taxon>
        <taxon>Dikarya</taxon>
        <taxon>Ascomycota</taxon>
        <taxon>Pezizomycotina</taxon>
        <taxon>Sordariomycetes</taxon>
        <taxon>Hypocreomycetidae</taxon>
        <taxon>Microascales</taxon>
        <taxon>Ceratocystidaceae</taxon>
        <taxon>Thielaviopsis</taxon>
    </lineage>
</organism>
<protein>
    <recommendedName>
        <fullName evidence="15">Mitochondrial carrier</fullName>
    </recommendedName>
</protein>
<dbReference type="PRINTS" id="PR00926">
    <property type="entry name" value="MITOCARRIER"/>
</dbReference>
<keyword evidence="9 10" id="KW-0472">Membrane</keyword>
<dbReference type="InterPro" id="IPR018108">
    <property type="entry name" value="MCP_transmembrane"/>
</dbReference>
<keyword evidence="14" id="KW-1185">Reference proteome</keyword>
<keyword evidence="5" id="KW-0677">Repeat</keyword>
<dbReference type="EMBL" id="LAEV01002314">
    <property type="protein sequence ID" value="KKA26003.1"/>
    <property type="molecule type" value="Genomic_DNA"/>
</dbReference>
<dbReference type="SUPFAM" id="SSF103506">
    <property type="entry name" value="Mitochondrial carrier"/>
    <property type="match status" value="1"/>
</dbReference>
<evidence type="ECO:0000313" key="13">
    <source>
        <dbReference type="EMBL" id="KKA26003.1"/>
    </source>
</evidence>
<feature type="repeat" description="Solcar" evidence="10">
    <location>
        <begin position="88"/>
        <end position="169"/>
    </location>
</feature>
<dbReference type="Pfam" id="PF00153">
    <property type="entry name" value="Mito_carr"/>
    <property type="match status" value="2"/>
</dbReference>
<dbReference type="OrthoDB" id="193856at2759"/>
<gene>
    <name evidence="13" type="ORF">TD95_002723</name>
</gene>
<dbReference type="InterPro" id="IPR002067">
    <property type="entry name" value="MCP"/>
</dbReference>